<protein>
    <submittedName>
        <fullName evidence="1 2">Uncharacterized protein</fullName>
    </submittedName>
</protein>
<keyword evidence="3" id="KW-1185">Reference proteome</keyword>
<accession>L1JRX0</accession>
<proteinExistence type="predicted"/>
<organism evidence="1">
    <name type="scientific">Guillardia theta (strain CCMP2712)</name>
    <name type="common">Cryptophyte</name>
    <dbReference type="NCBI Taxonomy" id="905079"/>
    <lineage>
        <taxon>Eukaryota</taxon>
        <taxon>Cryptophyceae</taxon>
        <taxon>Pyrenomonadales</taxon>
        <taxon>Geminigeraceae</taxon>
        <taxon>Guillardia</taxon>
    </lineage>
</organism>
<dbReference type="HOGENOM" id="CLU_1707617_0_0_1"/>
<dbReference type="PaxDb" id="55529-EKX50935"/>
<evidence type="ECO:0000313" key="3">
    <source>
        <dbReference type="Proteomes" id="UP000011087"/>
    </source>
</evidence>
<sequence length="154" mass="18001">MAEAMNGLHRAFDERGLTKSERRNLILRARTWLLRDVDWMRVGKKHMRGLSSVTFEGLIVAMDTHLQIQSYLSNNEGVLGEKEYEFNARTLCTDSVENLWSLIGHLNKKDFLRKFNKACTELSKKFDPNLPFVYDHQKSESFLETTRGEEAFQR</sequence>
<dbReference type="RefSeq" id="XP_005837915.1">
    <property type="nucleotide sequence ID" value="XM_005837858.1"/>
</dbReference>
<dbReference type="Proteomes" id="UP000011087">
    <property type="component" value="Unassembled WGS sequence"/>
</dbReference>
<dbReference type="GeneID" id="17307552"/>
<dbReference type="EnsemblProtists" id="EKX50935">
    <property type="protein sequence ID" value="EKX50935"/>
    <property type="gene ID" value="GUITHDRAFT_103516"/>
</dbReference>
<gene>
    <name evidence="1" type="ORF">GUITHDRAFT_103516</name>
</gene>
<reference evidence="2" key="3">
    <citation type="submission" date="2016-03" db="UniProtKB">
        <authorList>
            <consortium name="EnsemblProtists"/>
        </authorList>
    </citation>
    <scope>IDENTIFICATION</scope>
</reference>
<evidence type="ECO:0000313" key="1">
    <source>
        <dbReference type="EMBL" id="EKX50935.1"/>
    </source>
</evidence>
<dbReference type="AlphaFoldDB" id="L1JRX0"/>
<reference evidence="3" key="2">
    <citation type="submission" date="2012-11" db="EMBL/GenBank/DDBJ databases">
        <authorList>
            <person name="Kuo A."/>
            <person name="Curtis B.A."/>
            <person name="Tanifuji G."/>
            <person name="Burki F."/>
            <person name="Gruber A."/>
            <person name="Irimia M."/>
            <person name="Maruyama S."/>
            <person name="Arias M.C."/>
            <person name="Ball S.G."/>
            <person name="Gile G.H."/>
            <person name="Hirakawa Y."/>
            <person name="Hopkins J.F."/>
            <person name="Rensing S.A."/>
            <person name="Schmutz J."/>
            <person name="Symeonidi A."/>
            <person name="Elias M."/>
            <person name="Eveleigh R.J."/>
            <person name="Herman E.K."/>
            <person name="Klute M.J."/>
            <person name="Nakayama T."/>
            <person name="Obornik M."/>
            <person name="Reyes-Prieto A."/>
            <person name="Armbrust E.V."/>
            <person name="Aves S.J."/>
            <person name="Beiko R.G."/>
            <person name="Coutinho P."/>
            <person name="Dacks J.B."/>
            <person name="Durnford D.G."/>
            <person name="Fast N.M."/>
            <person name="Green B.R."/>
            <person name="Grisdale C."/>
            <person name="Hempe F."/>
            <person name="Henrissat B."/>
            <person name="Hoppner M.P."/>
            <person name="Ishida K.-I."/>
            <person name="Kim E."/>
            <person name="Koreny L."/>
            <person name="Kroth P.G."/>
            <person name="Liu Y."/>
            <person name="Malik S.-B."/>
            <person name="Maier U.G."/>
            <person name="McRose D."/>
            <person name="Mock T."/>
            <person name="Neilson J.A."/>
            <person name="Onodera N.T."/>
            <person name="Poole A.M."/>
            <person name="Pritham E.J."/>
            <person name="Richards T.A."/>
            <person name="Rocap G."/>
            <person name="Roy S.W."/>
            <person name="Sarai C."/>
            <person name="Schaack S."/>
            <person name="Shirato S."/>
            <person name="Slamovits C.H."/>
            <person name="Spencer D.F."/>
            <person name="Suzuki S."/>
            <person name="Worden A.Z."/>
            <person name="Zauner S."/>
            <person name="Barry K."/>
            <person name="Bell C."/>
            <person name="Bharti A.K."/>
            <person name="Crow J.A."/>
            <person name="Grimwood J."/>
            <person name="Kramer R."/>
            <person name="Lindquist E."/>
            <person name="Lucas S."/>
            <person name="Salamov A."/>
            <person name="McFadden G.I."/>
            <person name="Lane C.E."/>
            <person name="Keeling P.J."/>
            <person name="Gray M.W."/>
            <person name="Grigoriev I.V."/>
            <person name="Archibald J.M."/>
        </authorList>
    </citation>
    <scope>NUCLEOTIDE SEQUENCE</scope>
    <source>
        <strain evidence="3">CCMP2712</strain>
    </source>
</reference>
<name>L1JRX0_GUITC</name>
<evidence type="ECO:0000313" key="2">
    <source>
        <dbReference type="EnsemblProtists" id="EKX50935"/>
    </source>
</evidence>
<dbReference type="KEGG" id="gtt:GUITHDRAFT_103516"/>
<dbReference type="EMBL" id="JH992977">
    <property type="protein sequence ID" value="EKX50935.1"/>
    <property type="molecule type" value="Genomic_DNA"/>
</dbReference>
<reference evidence="1 3" key="1">
    <citation type="journal article" date="2012" name="Nature">
        <title>Algal genomes reveal evolutionary mosaicism and the fate of nucleomorphs.</title>
        <authorList>
            <consortium name="DOE Joint Genome Institute"/>
            <person name="Curtis B.A."/>
            <person name="Tanifuji G."/>
            <person name="Burki F."/>
            <person name="Gruber A."/>
            <person name="Irimia M."/>
            <person name="Maruyama S."/>
            <person name="Arias M.C."/>
            <person name="Ball S.G."/>
            <person name="Gile G.H."/>
            <person name="Hirakawa Y."/>
            <person name="Hopkins J.F."/>
            <person name="Kuo A."/>
            <person name="Rensing S.A."/>
            <person name="Schmutz J."/>
            <person name="Symeonidi A."/>
            <person name="Elias M."/>
            <person name="Eveleigh R.J."/>
            <person name="Herman E.K."/>
            <person name="Klute M.J."/>
            <person name="Nakayama T."/>
            <person name="Obornik M."/>
            <person name="Reyes-Prieto A."/>
            <person name="Armbrust E.V."/>
            <person name="Aves S.J."/>
            <person name="Beiko R.G."/>
            <person name="Coutinho P."/>
            <person name="Dacks J.B."/>
            <person name="Durnford D.G."/>
            <person name="Fast N.M."/>
            <person name="Green B.R."/>
            <person name="Grisdale C.J."/>
            <person name="Hempel F."/>
            <person name="Henrissat B."/>
            <person name="Hoppner M.P."/>
            <person name="Ishida K."/>
            <person name="Kim E."/>
            <person name="Koreny L."/>
            <person name="Kroth P.G."/>
            <person name="Liu Y."/>
            <person name="Malik S.B."/>
            <person name="Maier U.G."/>
            <person name="McRose D."/>
            <person name="Mock T."/>
            <person name="Neilson J.A."/>
            <person name="Onodera N.T."/>
            <person name="Poole A.M."/>
            <person name="Pritham E.J."/>
            <person name="Richards T.A."/>
            <person name="Rocap G."/>
            <person name="Roy S.W."/>
            <person name="Sarai C."/>
            <person name="Schaack S."/>
            <person name="Shirato S."/>
            <person name="Slamovits C.H."/>
            <person name="Spencer D.F."/>
            <person name="Suzuki S."/>
            <person name="Worden A.Z."/>
            <person name="Zauner S."/>
            <person name="Barry K."/>
            <person name="Bell C."/>
            <person name="Bharti A.K."/>
            <person name="Crow J.A."/>
            <person name="Grimwood J."/>
            <person name="Kramer R."/>
            <person name="Lindquist E."/>
            <person name="Lucas S."/>
            <person name="Salamov A."/>
            <person name="McFadden G.I."/>
            <person name="Lane C.E."/>
            <person name="Keeling P.J."/>
            <person name="Gray M.W."/>
            <person name="Grigoriev I.V."/>
            <person name="Archibald J.M."/>
        </authorList>
    </citation>
    <scope>NUCLEOTIDE SEQUENCE</scope>
    <source>
        <strain evidence="1 3">CCMP2712</strain>
    </source>
</reference>